<protein>
    <recommendedName>
        <fullName evidence="3">Retrotransposon gag domain-containing protein</fullName>
    </recommendedName>
</protein>
<evidence type="ECO:0000313" key="1">
    <source>
        <dbReference type="EMBL" id="CAL0317073.1"/>
    </source>
</evidence>
<sequence>MANTTNTNTGTFHSSPPLSPFTASPLQAAASSLVLPLPSIKLTEKNCLVWLHSILATLTLNRANRFVLGTGIHHRFLKEDDRLVNSVNPAYLRWEELDQTIFPWILNSLSEGLQPRVVGCRHSWQLWEELDSYCNSHTKARSRQLRSQLRSIFQGSSSISEYFTTIKGLVDSLIYVSTPISPAEHIDYILDGLNEEYQLVITFVESQLDLPLVHNLESFLLTFESCLEKNKGKALSNALSADIAVNAISPPSSRTITSHPRHASFPFQAPPNSYVSPRNEPSSHGFDGGNGGFGSYRGNIRGGRNTGGRNSGRFSPSMCVYCNRSGYDVHSCYYAPLNFVDSSKYAMPRNRQGHFSNYTGPSSSHYMGAFSLFLSSFC</sequence>
<keyword evidence="2" id="KW-1185">Reference proteome</keyword>
<name>A0AAV1X616_LUPLU</name>
<accession>A0AAV1X616</accession>
<comment type="caution">
    <text evidence="1">The sequence shown here is derived from an EMBL/GenBank/DDBJ whole genome shotgun (WGS) entry which is preliminary data.</text>
</comment>
<organism evidence="1 2">
    <name type="scientific">Lupinus luteus</name>
    <name type="common">European yellow lupine</name>
    <dbReference type="NCBI Taxonomy" id="3873"/>
    <lineage>
        <taxon>Eukaryota</taxon>
        <taxon>Viridiplantae</taxon>
        <taxon>Streptophyta</taxon>
        <taxon>Embryophyta</taxon>
        <taxon>Tracheophyta</taxon>
        <taxon>Spermatophyta</taxon>
        <taxon>Magnoliopsida</taxon>
        <taxon>eudicotyledons</taxon>
        <taxon>Gunneridae</taxon>
        <taxon>Pentapetalae</taxon>
        <taxon>rosids</taxon>
        <taxon>fabids</taxon>
        <taxon>Fabales</taxon>
        <taxon>Fabaceae</taxon>
        <taxon>Papilionoideae</taxon>
        <taxon>50 kb inversion clade</taxon>
        <taxon>genistoids sensu lato</taxon>
        <taxon>core genistoids</taxon>
        <taxon>Genisteae</taxon>
        <taxon>Lupinus</taxon>
    </lineage>
</organism>
<dbReference type="EMBL" id="CAXHTB010000012">
    <property type="protein sequence ID" value="CAL0317073.1"/>
    <property type="molecule type" value="Genomic_DNA"/>
</dbReference>
<dbReference type="AlphaFoldDB" id="A0AAV1X616"/>
<gene>
    <name evidence="1" type="ORF">LLUT_LOCUS18133</name>
</gene>
<reference evidence="1 2" key="1">
    <citation type="submission" date="2024-03" db="EMBL/GenBank/DDBJ databases">
        <authorList>
            <person name="Martinez-Hernandez J."/>
        </authorList>
    </citation>
    <scope>NUCLEOTIDE SEQUENCE [LARGE SCALE GENOMIC DNA]</scope>
</reference>
<dbReference type="PANTHER" id="PTHR47481">
    <property type="match status" value="1"/>
</dbReference>
<evidence type="ECO:0000313" key="2">
    <source>
        <dbReference type="Proteomes" id="UP001497480"/>
    </source>
</evidence>
<dbReference type="Proteomes" id="UP001497480">
    <property type="component" value="Unassembled WGS sequence"/>
</dbReference>
<evidence type="ECO:0008006" key="3">
    <source>
        <dbReference type="Google" id="ProtNLM"/>
    </source>
</evidence>
<dbReference type="Pfam" id="PF14223">
    <property type="entry name" value="Retrotran_gag_2"/>
    <property type="match status" value="1"/>
</dbReference>
<dbReference type="PANTHER" id="PTHR47481:SF30">
    <property type="entry name" value="CCHC-TYPE DOMAIN-CONTAINING PROTEIN"/>
    <property type="match status" value="1"/>
</dbReference>
<proteinExistence type="predicted"/>